<sequence>MKRKKYASLEEQEANYCQVFIEHMNRDAGSWFSNLHAGSIDSFDDLSTTFLKHFSMFMSKSSTNLFTMVQEKDETLCEFVERFKTAAAEHSDLPEKMGIKALENCLWLESKFKENLMLDEPLTPQDALHRSQNYVLVEEYKAPRCDEDDSDHTNGAPSTGEPVMLQKLVGTSSAT</sequence>
<evidence type="ECO:0000313" key="3">
    <source>
        <dbReference type="EMBL" id="JAU88733.1"/>
    </source>
</evidence>
<proteinExistence type="predicted"/>
<dbReference type="Pfam" id="PF03732">
    <property type="entry name" value="Retrotrans_gag"/>
    <property type="match status" value="1"/>
</dbReference>
<reference evidence="3" key="1">
    <citation type="submission" date="2016-07" db="EMBL/GenBank/DDBJ databases">
        <title>De novo transcriptome assembly of four accessions of the metal hyperaccumulator plant Noccaea caerulescens.</title>
        <authorList>
            <person name="Blande D."/>
            <person name="Halimaa P."/>
            <person name="Tervahauta A.I."/>
            <person name="Aarts M.G."/>
            <person name="Karenlampi S.O."/>
        </authorList>
    </citation>
    <scope>NUCLEOTIDE SEQUENCE</scope>
</reference>
<dbReference type="InterPro" id="IPR005162">
    <property type="entry name" value="Retrotrans_gag_dom"/>
</dbReference>
<dbReference type="EMBL" id="GEVM01017205">
    <property type="protein sequence ID" value="JAU88733.1"/>
    <property type="molecule type" value="Transcribed_RNA"/>
</dbReference>
<gene>
    <name evidence="3" type="ORF">MP_TR7904_c10_g1_i1_g.24092</name>
</gene>
<dbReference type="PANTHER" id="PTHR33223:SF6">
    <property type="entry name" value="CCHC-TYPE DOMAIN-CONTAINING PROTEIN"/>
    <property type="match status" value="1"/>
</dbReference>
<evidence type="ECO:0000256" key="1">
    <source>
        <dbReference type="SAM" id="MobiDB-lite"/>
    </source>
</evidence>
<name>A0A1J3J8R3_NOCCA</name>
<accession>A0A1J3J8R3</accession>
<feature type="region of interest" description="Disordered" evidence="1">
    <location>
        <begin position="145"/>
        <end position="175"/>
    </location>
</feature>
<evidence type="ECO:0000259" key="2">
    <source>
        <dbReference type="Pfam" id="PF03732"/>
    </source>
</evidence>
<dbReference type="AlphaFoldDB" id="A0A1J3J8R3"/>
<dbReference type="PANTHER" id="PTHR33223">
    <property type="entry name" value="CCHC-TYPE DOMAIN-CONTAINING PROTEIN"/>
    <property type="match status" value="1"/>
</dbReference>
<protein>
    <recommendedName>
        <fullName evidence="2">Retrotransposon gag domain-containing protein</fullName>
    </recommendedName>
</protein>
<feature type="domain" description="Retrotransposon gag" evidence="2">
    <location>
        <begin position="19"/>
        <end position="101"/>
    </location>
</feature>
<organism evidence="3">
    <name type="scientific">Noccaea caerulescens</name>
    <name type="common">Alpine penny-cress</name>
    <name type="synonym">Thlaspi caerulescens</name>
    <dbReference type="NCBI Taxonomy" id="107243"/>
    <lineage>
        <taxon>Eukaryota</taxon>
        <taxon>Viridiplantae</taxon>
        <taxon>Streptophyta</taxon>
        <taxon>Embryophyta</taxon>
        <taxon>Tracheophyta</taxon>
        <taxon>Spermatophyta</taxon>
        <taxon>Magnoliopsida</taxon>
        <taxon>eudicotyledons</taxon>
        <taxon>Gunneridae</taxon>
        <taxon>Pentapetalae</taxon>
        <taxon>rosids</taxon>
        <taxon>malvids</taxon>
        <taxon>Brassicales</taxon>
        <taxon>Brassicaceae</taxon>
        <taxon>Coluteocarpeae</taxon>
        <taxon>Noccaea</taxon>
    </lineage>
</organism>